<proteinExistence type="predicted"/>
<sequence>MWSIICQDTTALCFDGNQISLMGMKPFGVVDGSDDSFKLQGFVVLKVGEGFNLHGKKFSQEVSAFLGEFCRGFFKYIHTADQFKVVMRI</sequence>
<gene>
    <name evidence="1" type="ORF">GCM10009117_25670</name>
</gene>
<dbReference type="Proteomes" id="UP001500507">
    <property type="component" value="Unassembled WGS sequence"/>
</dbReference>
<name>A0ABN1MJN2_9FLAO</name>
<keyword evidence="2" id="KW-1185">Reference proteome</keyword>
<evidence type="ECO:0000313" key="2">
    <source>
        <dbReference type="Proteomes" id="UP001500507"/>
    </source>
</evidence>
<accession>A0ABN1MJN2</accession>
<evidence type="ECO:0000313" key="1">
    <source>
        <dbReference type="EMBL" id="GAA0873420.1"/>
    </source>
</evidence>
<comment type="caution">
    <text evidence="1">The sequence shown here is derived from an EMBL/GenBank/DDBJ whole genome shotgun (WGS) entry which is preliminary data.</text>
</comment>
<organism evidence="1 2">
    <name type="scientific">Gangjinia marincola</name>
    <dbReference type="NCBI Taxonomy" id="578463"/>
    <lineage>
        <taxon>Bacteria</taxon>
        <taxon>Pseudomonadati</taxon>
        <taxon>Bacteroidota</taxon>
        <taxon>Flavobacteriia</taxon>
        <taxon>Flavobacteriales</taxon>
        <taxon>Flavobacteriaceae</taxon>
        <taxon>Gangjinia</taxon>
    </lineage>
</organism>
<protein>
    <submittedName>
        <fullName evidence="1">Uncharacterized protein</fullName>
    </submittedName>
</protein>
<dbReference type="EMBL" id="BAAAFG010000016">
    <property type="protein sequence ID" value="GAA0873420.1"/>
    <property type="molecule type" value="Genomic_DNA"/>
</dbReference>
<reference evidence="1 2" key="1">
    <citation type="journal article" date="2019" name="Int. J. Syst. Evol. Microbiol.">
        <title>The Global Catalogue of Microorganisms (GCM) 10K type strain sequencing project: providing services to taxonomists for standard genome sequencing and annotation.</title>
        <authorList>
            <consortium name="The Broad Institute Genomics Platform"/>
            <consortium name="The Broad Institute Genome Sequencing Center for Infectious Disease"/>
            <person name="Wu L."/>
            <person name="Ma J."/>
        </authorList>
    </citation>
    <scope>NUCLEOTIDE SEQUENCE [LARGE SCALE GENOMIC DNA]</scope>
    <source>
        <strain evidence="1 2">JCM 16082</strain>
    </source>
</reference>